<feature type="region of interest" description="Disordered" evidence="1">
    <location>
        <begin position="199"/>
        <end position="229"/>
    </location>
</feature>
<dbReference type="OrthoDB" id="1681166at2759"/>
<keyword evidence="3" id="KW-1185">Reference proteome</keyword>
<accession>A0A0M8P530</accession>
<evidence type="ECO:0000256" key="1">
    <source>
        <dbReference type="SAM" id="MobiDB-lite"/>
    </source>
</evidence>
<protein>
    <submittedName>
        <fullName evidence="2">Uncharacterized protein</fullName>
    </submittedName>
</protein>
<feature type="compositionally biased region" description="Polar residues" evidence="1">
    <location>
        <begin position="201"/>
        <end position="212"/>
    </location>
</feature>
<dbReference type="Proteomes" id="UP000037696">
    <property type="component" value="Unassembled WGS sequence"/>
</dbReference>
<feature type="region of interest" description="Disordered" evidence="1">
    <location>
        <begin position="1"/>
        <end position="92"/>
    </location>
</feature>
<evidence type="ECO:0000313" key="2">
    <source>
        <dbReference type="EMBL" id="KOS45586.1"/>
    </source>
</evidence>
<dbReference type="STRING" id="229535.A0A0M8P530"/>
<name>A0A0M8P530_9EURO</name>
<dbReference type="AlphaFoldDB" id="A0A0M8P530"/>
<feature type="compositionally biased region" description="Polar residues" evidence="1">
    <location>
        <begin position="1"/>
        <end position="21"/>
    </location>
</feature>
<evidence type="ECO:0000313" key="3">
    <source>
        <dbReference type="Proteomes" id="UP000037696"/>
    </source>
</evidence>
<sequence>MEMSLNNSPFNPPLSTSSSRQSLHKEIPSRPGTASSRPSDRHSRGQQPEGRPSTDETHQLPGTVESLSQDAGLDGTEDHHEEGQEQPQSHPTFQPFFTLFEDAHTSDYHHPTVHYIFSDDDTDIVTEAALRSSSAQQEALSDSKKDQIAQTQASNLQNEIIKDPSDPNLAKTTLLPPPIPGIRDNYVILDIEPSSYIPGAAQTSPITEQTAQGKGGGGTRSISTSPANVSPLPQDKGPLHPQYHVTAAQSFSSTWQVLNTEVVPAPTFENNNPGELPGHGLMLKIRGTGGLPINVGGKEKESGTLEEMMDQFAKRMSELQVIIDAAEDTDAKEEQDQEKLVQHPFSPDTAEETIQDEGGSAAYAAEHEAEQS</sequence>
<feature type="region of interest" description="Disordered" evidence="1">
    <location>
        <begin position="135"/>
        <end position="176"/>
    </location>
</feature>
<feature type="region of interest" description="Disordered" evidence="1">
    <location>
        <begin position="327"/>
        <end position="372"/>
    </location>
</feature>
<organism evidence="2 3">
    <name type="scientific">Penicillium nordicum</name>
    <dbReference type="NCBI Taxonomy" id="229535"/>
    <lineage>
        <taxon>Eukaryota</taxon>
        <taxon>Fungi</taxon>
        <taxon>Dikarya</taxon>
        <taxon>Ascomycota</taxon>
        <taxon>Pezizomycotina</taxon>
        <taxon>Eurotiomycetes</taxon>
        <taxon>Eurotiomycetidae</taxon>
        <taxon>Eurotiales</taxon>
        <taxon>Aspergillaceae</taxon>
        <taxon>Penicillium</taxon>
    </lineage>
</organism>
<comment type="caution">
    <text evidence="2">The sequence shown here is derived from an EMBL/GenBank/DDBJ whole genome shotgun (WGS) entry which is preliminary data.</text>
</comment>
<dbReference type="EMBL" id="LHQQ01000041">
    <property type="protein sequence ID" value="KOS45586.1"/>
    <property type="molecule type" value="Genomic_DNA"/>
</dbReference>
<proteinExistence type="predicted"/>
<reference evidence="2 3" key="1">
    <citation type="submission" date="2015-08" db="EMBL/GenBank/DDBJ databases">
        <title>Genome sequencing of Penicillium nordicum.</title>
        <authorList>
            <person name="Nguyen H.D."/>
            <person name="Seifert K.A."/>
        </authorList>
    </citation>
    <scope>NUCLEOTIDE SEQUENCE [LARGE SCALE GENOMIC DNA]</scope>
    <source>
        <strain evidence="2 3">DAOMC 185683</strain>
    </source>
</reference>
<gene>
    <name evidence="2" type="ORF">ACN38_g3470</name>
</gene>
<feature type="compositionally biased region" description="Polar residues" evidence="1">
    <location>
        <begin position="148"/>
        <end position="158"/>
    </location>
</feature>
<feature type="compositionally biased region" description="Basic and acidic residues" evidence="1">
    <location>
        <begin position="332"/>
        <end position="341"/>
    </location>
</feature>